<sequence length="105" mass="10840">MKAPIFAAALAAAVALPMAANAVVVVNATGAPGTVQIFYPSNQAFQKQYTLGAQSYMDISGAACSEARTCRIWIMAPAGMRQCVVDVTNNAATVTARGQGVCEVK</sequence>
<keyword evidence="1" id="KW-0732">Signal</keyword>
<keyword evidence="3" id="KW-1185">Reference proteome</keyword>
<dbReference type="EMBL" id="RJKX01000014">
    <property type="protein sequence ID" value="ROP90559.1"/>
    <property type="molecule type" value="Genomic_DNA"/>
</dbReference>
<comment type="caution">
    <text evidence="2">The sequence shown here is derived from an EMBL/GenBank/DDBJ whole genome shotgun (WGS) entry which is preliminary data.</text>
</comment>
<feature type="chain" id="PRO_5018091835" evidence="1">
    <location>
        <begin position="23"/>
        <end position="105"/>
    </location>
</feature>
<dbReference type="Proteomes" id="UP000278222">
    <property type="component" value="Unassembled WGS sequence"/>
</dbReference>
<feature type="signal peptide" evidence="1">
    <location>
        <begin position="1"/>
        <end position="22"/>
    </location>
</feature>
<evidence type="ECO:0000313" key="2">
    <source>
        <dbReference type="EMBL" id="ROP90559.1"/>
    </source>
</evidence>
<name>A0A3N1LI90_9PROT</name>
<reference evidence="2 3" key="1">
    <citation type="submission" date="2018-11" db="EMBL/GenBank/DDBJ databases">
        <title>Genomic Encyclopedia of Type Strains, Phase IV (KMG-IV): sequencing the most valuable type-strain genomes for metagenomic binning, comparative biology and taxonomic classification.</title>
        <authorList>
            <person name="Goeker M."/>
        </authorList>
    </citation>
    <scope>NUCLEOTIDE SEQUENCE [LARGE SCALE GENOMIC DNA]</scope>
    <source>
        <strain evidence="2 3">DSM 5900</strain>
    </source>
</reference>
<dbReference type="AlphaFoldDB" id="A0A3N1LI90"/>
<evidence type="ECO:0000256" key="1">
    <source>
        <dbReference type="SAM" id="SignalP"/>
    </source>
</evidence>
<dbReference type="RefSeq" id="WP_123689972.1">
    <property type="nucleotide sequence ID" value="NZ_AP019700.1"/>
</dbReference>
<accession>A0A3N1LI90</accession>
<organism evidence="2 3">
    <name type="scientific">Stella humosa</name>
    <dbReference type="NCBI Taxonomy" id="94"/>
    <lineage>
        <taxon>Bacteria</taxon>
        <taxon>Pseudomonadati</taxon>
        <taxon>Pseudomonadota</taxon>
        <taxon>Alphaproteobacteria</taxon>
        <taxon>Rhodospirillales</taxon>
        <taxon>Stellaceae</taxon>
        <taxon>Stella</taxon>
    </lineage>
</organism>
<evidence type="ECO:0000313" key="3">
    <source>
        <dbReference type="Proteomes" id="UP000278222"/>
    </source>
</evidence>
<gene>
    <name evidence="2" type="ORF">EDC65_2409</name>
</gene>
<protein>
    <submittedName>
        <fullName evidence="2">Uncharacterized protein</fullName>
    </submittedName>
</protein>
<proteinExistence type="predicted"/>